<evidence type="ECO:0000313" key="3">
    <source>
        <dbReference type="Proteomes" id="UP000318017"/>
    </source>
</evidence>
<feature type="transmembrane region" description="Helical" evidence="1">
    <location>
        <begin position="265"/>
        <end position="284"/>
    </location>
</feature>
<accession>A0A518G3R7</accession>
<keyword evidence="1" id="KW-0812">Transmembrane</keyword>
<dbReference type="PROSITE" id="PS50244">
    <property type="entry name" value="S5A_REDUCTASE"/>
    <property type="match status" value="1"/>
</dbReference>
<dbReference type="KEGG" id="ahel:Q31a_15460"/>
<keyword evidence="3" id="KW-1185">Reference proteome</keyword>
<dbReference type="Pfam" id="PF06966">
    <property type="entry name" value="DUF1295"/>
    <property type="match status" value="1"/>
</dbReference>
<dbReference type="PANTHER" id="PTHR32251">
    <property type="entry name" value="3-OXO-5-ALPHA-STEROID 4-DEHYDROGENASE"/>
    <property type="match status" value="1"/>
</dbReference>
<protein>
    <submittedName>
        <fullName evidence="2">3-oxo-5-alpha-steroid 4-dehydrogenase</fullName>
    </submittedName>
</protein>
<dbReference type="GO" id="GO:0016020">
    <property type="term" value="C:membrane"/>
    <property type="evidence" value="ECO:0007669"/>
    <property type="project" value="TreeGrafter"/>
</dbReference>
<proteinExistence type="predicted"/>
<dbReference type="InterPro" id="IPR010721">
    <property type="entry name" value="UstE-like"/>
</dbReference>
<feature type="transmembrane region" description="Helical" evidence="1">
    <location>
        <begin position="119"/>
        <end position="152"/>
    </location>
</feature>
<keyword evidence="1" id="KW-0472">Membrane</keyword>
<dbReference type="Gene3D" id="1.20.120.1630">
    <property type="match status" value="1"/>
</dbReference>
<gene>
    <name evidence="2" type="ORF">Q31a_15460</name>
</gene>
<feature type="transmembrane region" description="Helical" evidence="1">
    <location>
        <begin position="164"/>
        <end position="182"/>
    </location>
</feature>
<feature type="transmembrane region" description="Helical" evidence="1">
    <location>
        <begin position="312"/>
        <end position="329"/>
    </location>
</feature>
<evidence type="ECO:0000313" key="2">
    <source>
        <dbReference type="EMBL" id="QDV23248.1"/>
    </source>
</evidence>
<keyword evidence="1" id="KW-1133">Transmembrane helix</keyword>
<dbReference type="Proteomes" id="UP000318017">
    <property type="component" value="Chromosome"/>
</dbReference>
<feature type="transmembrane region" description="Helical" evidence="1">
    <location>
        <begin position="335"/>
        <end position="358"/>
    </location>
</feature>
<dbReference type="PANTHER" id="PTHR32251:SF17">
    <property type="entry name" value="STEROID 5-ALPHA REDUCTASE C-TERMINAL DOMAIN-CONTAINING PROTEIN"/>
    <property type="match status" value="1"/>
</dbReference>
<organism evidence="2 3">
    <name type="scientific">Aureliella helgolandensis</name>
    <dbReference type="NCBI Taxonomy" id="2527968"/>
    <lineage>
        <taxon>Bacteria</taxon>
        <taxon>Pseudomonadati</taxon>
        <taxon>Planctomycetota</taxon>
        <taxon>Planctomycetia</taxon>
        <taxon>Pirellulales</taxon>
        <taxon>Pirellulaceae</taxon>
        <taxon>Aureliella</taxon>
    </lineage>
</organism>
<name>A0A518G3R7_9BACT</name>
<sequence length="388" mass="43787">MRALNPLGQQASNSDPYQPVGCHTRFCKVDRVEHNFLIPGKELRRNGLFQGKQLFNWRKSTPPWPKGRDLAFGGRVGAYAQASPHDIPEPRGLLLQLSWKPKGSLPATMIESSQPLQTFTIFAFGMSLMSLGLLFICNLAALAAALLLLWLISLGLKNASIIDIFWGLGFVIVAWLSLVLSGEWMTKPILLTLLVSIWGMRLSGYLAWRNVGKPEDYRYAAMREKHGPRFPIVSLFTVFGLQGLLTAIISLPLQVGIRQAGELNAVSWLGIAVWFFGLAFESIGDYQMARFKAQNSNRGKVMNQGLWRYTRHPNYFGDFLIWWGFYLVAADSVNWWWTAIGPLLMSFLLIRVSGVRLLENSLRSRIDGYEQYLKSTSAFLPLPPKQNF</sequence>
<reference evidence="2 3" key="1">
    <citation type="submission" date="2019-02" db="EMBL/GenBank/DDBJ databases">
        <title>Deep-cultivation of Planctomycetes and their phenomic and genomic characterization uncovers novel biology.</title>
        <authorList>
            <person name="Wiegand S."/>
            <person name="Jogler M."/>
            <person name="Boedeker C."/>
            <person name="Pinto D."/>
            <person name="Vollmers J."/>
            <person name="Rivas-Marin E."/>
            <person name="Kohn T."/>
            <person name="Peeters S.H."/>
            <person name="Heuer A."/>
            <person name="Rast P."/>
            <person name="Oberbeckmann S."/>
            <person name="Bunk B."/>
            <person name="Jeske O."/>
            <person name="Meyerdierks A."/>
            <person name="Storesund J.E."/>
            <person name="Kallscheuer N."/>
            <person name="Luecker S."/>
            <person name="Lage O.M."/>
            <person name="Pohl T."/>
            <person name="Merkel B.J."/>
            <person name="Hornburger P."/>
            <person name="Mueller R.-W."/>
            <person name="Bruemmer F."/>
            <person name="Labrenz M."/>
            <person name="Spormann A.M."/>
            <person name="Op den Camp H."/>
            <person name="Overmann J."/>
            <person name="Amann R."/>
            <person name="Jetten M.S.M."/>
            <person name="Mascher T."/>
            <person name="Medema M.H."/>
            <person name="Devos D.P."/>
            <person name="Kaster A.-K."/>
            <person name="Ovreas L."/>
            <person name="Rohde M."/>
            <person name="Galperin M.Y."/>
            <person name="Jogler C."/>
        </authorList>
    </citation>
    <scope>NUCLEOTIDE SEQUENCE [LARGE SCALE GENOMIC DNA]</scope>
    <source>
        <strain evidence="2 3">Q31a</strain>
    </source>
</reference>
<dbReference type="AlphaFoldDB" id="A0A518G3R7"/>
<evidence type="ECO:0000256" key="1">
    <source>
        <dbReference type="SAM" id="Phobius"/>
    </source>
</evidence>
<feature type="transmembrane region" description="Helical" evidence="1">
    <location>
        <begin position="188"/>
        <end position="208"/>
    </location>
</feature>
<dbReference type="EMBL" id="CP036298">
    <property type="protein sequence ID" value="QDV23248.1"/>
    <property type="molecule type" value="Genomic_DNA"/>
</dbReference>
<feature type="transmembrane region" description="Helical" evidence="1">
    <location>
        <begin position="229"/>
        <end position="253"/>
    </location>
</feature>